<comment type="caution">
    <text evidence="2">The sequence shown here is derived from an EMBL/GenBank/DDBJ whole genome shotgun (WGS) entry which is preliminary data.</text>
</comment>
<name>A0A918N012_9BURK</name>
<evidence type="ECO:0000313" key="2">
    <source>
        <dbReference type="EMBL" id="GGW88130.1"/>
    </source>
</evidence>
<dbReference type="RefSeq" id="WP_189385122.1">
    <property type="nucleotide sequence ID" value="NZ_BAABFY010000006.1"/>
</dbReference>
<dbReference type="EMBL" id="BMYS01000011">
    <property type="protein sequence ID" value="GGW88130.1"/>
    <property type="molecule type" value="Genomic_DNA"/>
</dbReference>
<reference evidence="2" key="2">
    <citation type="submission" date="2020-09" db="EMBL/GenBank/DDBJ databases">
        <authorList>
            <person name="Sun Q."/>
            <person name="Kim S."/>
        </authorList>
    </citation>
    <scope>NUCLEOTIDE SEQUENCE</scope>
    <source>
        <strain evidence="2">KCTC 23732</strain>
    </source>
</reference>
<protein>
    <submittedName>
        <fullName evidence="2">Acyl-CoA synthetase</fullName>
    </submittedName>
</protein>
<feature type="domain" description="DUF4387" evidence="1">
    <location>
        <begin position="4"/>
        <end position="99"/>
    </location>
</feature>
<accession>A0A918N012</accession>
<dbReference type="Pfam" id="PF14330">
    <property type="entry name" value="DUF4387"/>
    <property type="match status" value="1"/>
</dbReference>
<dbReference type="AlphaFoldDB" id="A0A918N012"/>
<sequence length="122" mass="13376">MALLRDFAKLIRTKNAGPFLLTVDIMFPDAETYRHVANSGVLSVELMASTFKVPAEVVKLFHYDPANAIKITIPRPVTSGSPEDTDLFGGQQFAPLVDVVVPDMSAQPTPIMELKNEETYPA</sequence>
<organism evidence="2 3">
    <name type="scientific">Advenella faeciporci</name>
    <dbReference type="NCBI Taxonomy" id="797535"/>
    <lineage>
        <taxon>Bacteria</taxon>
        <taxon>Pseudomonadati</taxon>
        <taxon>Pseudomonadota</taxon>
        <taxon>Betaproteobacteria</taxon>
        <taxon>Burkholderiales</taxon>
        <taxon>Alcaligenaceae</taxon>
    </lineage>
</organism>
<gene>
    <name evidence="2" type="ORF">GCM10011450_17640</name>
</gene>
<reference evidence="2" key="1">
    <citation type="journal article" date="2014" name="Int. J. Syst. Evol. Microbiol.">
        <title>Complete genome sequence of Corynebacterium casei LMG S-19264T (=DSM 44701T), isolated from a smear-ripened cheese.</title>
        <authorList>
            <consortium name="US DOE Joint Genome Institute (JGI-PGF)"/>
            <person name="Walter F."/>
            <person name="Albersmeier A."/>
            <person name="Kalinowski J."/>
            <person name="Ruckert C."/>
        </authorList>
    </citation>
    <scope>NUCLEOTIDE SEQUENCE</scope>
    <source>
        <strain evidence="2">KCTC 23732</strain>
    </source>
</reference>
<proteinExistence type="predicted"/>
<evidence type="ECO:0000259" key="1">
    <source>
        <dbReference type="Pfam" id="PF14330"/>
    </source>
</evidence>
<dbReference type="Proteomes" id="UP000608345">
    <property type="component" value="Unassembled WGS sequence"/>
</dbReference>
<keyword evidence="3" id="KW-1185">Reference proteome</keyword>
<dbReference type="InterPro" id="IPR025496">
    <property type="entry name" value="DUF4387"/>
</dbReference>
<evidence type="ECO:0000313" key="3">
    <source>
        <dbReference type="Proteomes" id="UP000608345"/>
    </source>
</evidence>